<dbReference type="PANTHER" id="PTHR11472:SF34">
    <property type="entry name" value="REGULATOR OF TELOMERE ELONGATION HELICASE 1"/>
    <property type="match status" value="1"/>
</dbReference>
<dbReference type="InterPro" id="IPR006555">
    <property type="entry name" value="ATP-dep_Helicase_C"/>
</dbReference>
<evidence type="ECO:0000256" key="8">
    <source>
        <dbReference type="ARBA" id="ARBA00023125"/>
    </source>
</evidence>
<evidence type="ECO:0000256" key="3">
    <source>
        <dbReference type="ARBA" id="ARBA00022801"/>
    </source>
</evidence>
<keyword evidence="8" id="KW-0238">DNA-binding</keyword>
<evidence type="ECO:0000313" key="13">
    <source>
        <dbReference type="Proteomes" id="UP000279029"/>
    </source>
</evidence>
<gene>
    <name evidence="12" type="ORF">PATL70BA_1366</name>
</gene>
<keyword evidence="7" id="KW-0411">Iron-sulfur</keyword>
<protein>
    <submittedName>
        <fullName evidence="12">ATP-dependent DNA helicase DinG</fullName>
    </submittedName>
</protein>
<dbReference type="InterPro" id="IPR045028">
    <property type="entry name" value="DinG/Rad3-like"/>
</dbReference>
<proteinExistence type="inferred from homology"/>
<keyword evidence="3" id="KW-0378">Hydrolase</keyword>
<evidence type="ECO:0000256" key="9">
    <source>
        <dbReference type="ARBA" id="ARBA00023235"/>
    </source>
</evidence>
<dbReference type="AlphaFoldDB" id="A0A3P7S3C5"/>
<dbReference type="GO" id="GO:0003677">
    <property type="term" value="F:DNA binding"/>
    <property type="evidence" value="ECO:0007669"/>
    <property type="project" value="UniProtKB-KW"/>
</dbReference>
<evidence type="ECO:0000259" key="11">
    <source>
        <dbReference type="PROSITE" id="PS51193"/>
    </source>
</evidence>
<dbReference type="Pfam" id="PF06733">
    <property type="entry name" value="DEAD_2"/>
    <property type="match status" value="1"/>
</dbReference>
<dbReference type="InterPro" id="IPR010614">
    <property type="entry name" value="RAD3-like_helicase_DEAD"/>
</dbReference>
<keyword evidence="6" id="KW-0408">Iron</keyword>
<keyword evidence="9" id="KW-0413">Isomerase</keyword>
<dbReference type="PANTHER" id="PTHR11472">
    <property type="entry name" value="DNA REPAIR DEAD HELICASE RAD3/XP-D SUBFAMILY MEMBER"/>
    <property type="match status" value="1"/>
</dbReference>
<evidence type="ECO:0000313" key="12">
    <source>
        <dbReference type="EMBL" id="VDN47249.1"/>
    </source>
</evidence>
<dbReference type="GO" id="GO:0016818">
    <property type="term" value="F:hydrolase activity, acting on acid anhydrides, in phosphorus-containing anhydrides"/>
    <property type="evidence" value="ECO:0007669"/>
    <property type="project" value="InterPro"/>
</dbReference>
<evidence type="ECO:0000256" key="10">
    <source>
        <dbReference type="ARBA" id="ARBA00038058"/>
    </source>
</evidence>
<dbReference type="KEGG" id="cbar:PATL70BA_1366"/>
<dbReference type="SUPFAM" id="SSF52540">
    <property type="entry name" value="P-loop containing nucleoside triphosphate hydrolases"/>
    <property type="match status" value="1"/>
</dbReference>
<dbReference type="InterPro" id="IPR014013">
    <property type="entry name" value="Helic_SF1/SF2_ATP-bd_DinG/Rad3"/>
</dbReference>
<dbReference type="GO" id="GO:0005524">
    <property type="term" value="F:ATP binding"/>
    <property type="evidence" value="ECO:0007669"/>
    <property type="project" value="UniProtKB-KW"/>
</dbReference>
<dbReference type="Proteomes" id="UP000279029">
    <property type="component" value="Chromosome"/>
</dbReference>
<dbReference type="EMBL" id="LR130778">
    <property type="protein sequence ID" value="VDN47249.1"/>
    <property type="molecule type" value="Genomic_DNA"/>
</dbReference>
<dbReference type="GO" id="GO:0046872">
    <property type="term" value="F:metal ion binding"/>
    <property type="evidence" value="ECO:0007669"/>
    <property type="project" value="UniProtKB-KW"/>
</dbReference>
<evidence type="ECO:0000256" key="5">
    <source>
        <dbReference type="ARBA" id="ARBA00022840"/>
    </source>
</evidence>
<evidence type="ECO:0000256" key="4">
    <source>
        <dbReference type="ARBA" id="ARBA00022806"/>
    </source>
</evidence>
<dbReference type="GO" id="GO:0006139">
    <property type="term" value="P:nucleobase-containing compound metabolic process"/>
    <property type="evidence" value="ECO:0007669"/>
    <property type="project" value="InterPro"/>
</dbReference>
<dbReference type="GO" id="GO:0003678">
    <property type="term" value="F:DNA helicase activity"/>
    <property type="evidence" value="ECO:0007669"/>
    <property type="project" value="InterPro"/>
</dbReference>
<feature type="domain" description="Helicase ATP-binding" evidence="11">
    <location>
        <begin position="102"/>
        <end position="375"/>
    </location>
</feature>
<comment type="similarity">
    <text evidence="10">Belongs to the helicase family. DinG subfamily.</text>
</comment>
<dbReference type="Gene3D" id="3.40.50.300">
    <property type="entry name" value="P-loop containing nucleotide triphosphate hydrolases"/>
    <property type="match status" value="2"/>
</dbReference>
<dbReference type="PROSITE" id="PS51193">
    <property type="entry name" value="HELICASE_ATP_BIND_2"/>
    <property type="match status" value="1"/>
</dbReference>
<organism evidence="12 13">
    <name type="scientific">Petrocella atlantisensis</name>
    <dbReference type="NCBI Taxonomy" id="2173034"/>
    <lineage>
        <taxon>Bacteria</taxon>
        <taxon>Bacillati</taxon>
        <taxon>Bacillota</taxon>
        <taxon>Clostridia</taxon>
        <taxon>Lachnospirales</taxon>
        <taxon>Vallitaleaceae</taxon>
        <taxon>Petrocella</taxon>
    </lineage>
</organism>
<sequence>MENKNLTEPLLSKWIATGVVGGSDYKIVKRNKDCMIIEKFTGKTYTYHAMNFITREYQYLFHKKQPIQDTMDILLDKKLSVLDFYGRHFPKSGEEMVRFIFEIVFTNYGYGIRKEQIQLSLHMYQMMTTGNISLSDVPVGLGKTHAYLVAAIVQRLYSGIEIHRETPVIITTSSIELQRAIVKDYLPEISQMLLQFGIIDKPITSVIRKGKDNYLCDFRLRDYIKNIDPKKKKLEELIILRQVESLNEIDLDELKGISQYDKKRICVNYNSCQVCLQKNICRYQQFMKRAKQSSINFQVCNHNYYLADVLRRKRNLSALLPNHKIVVIDEAHKLIDAARQMYGASISQRNLYNLANKAIPKKLNTTKARQFKETAEEVIKDSNKLFAELVTNIPEHINRDETEKFETILTSKSRVYLSRIISYLQDLIRFDHGEDNKYLSDLKRCIKELRVFQDWGIIYWMEQPFLKGQGVLASIPIALSKVLGEDLWSTDDSKLLTSGTLAVHKDFSYIKKELGMQVAFENRIHQVTKESPFDHKENCLLYIPENLPYPSYIDKQYLIEIGNKIEALVKASNGHALVLFTSYKPLKIVFEHLKPRLKAYELVQMKRGKKDSVNEFKKAKNGVYFATGSAWEGMDIPGDALSHLIVVKLPFPIPDPISEYERTMYASMDDYINAVVVPQMLIKLKQGIGRLIRKETDTGVISILDARATKGAKYHEAVLQALPDYTVVDSTLEIEQFLREKKKKEYFE</sequence>
<evidence type="ECO:0000256" key="1">
    <source>
        <dbReference type="ARBA" id="ARBA00022723"/>
    </source>
</evidence>
<evidence type="ECO:0000256" key="6">
    <source>
        <dbReference type="ARBA" id="ARBA00023004"/>
    </source>
</evidence>
<name>A0A3P7S3C5_9FIRM</name>
<evidence type="ECO:0000256" key="7">
    <source>
        <dbReference type="ARBA" id="ARBA00023014"/>
    </source>
</evidence>
<evidence type="ECO:0000256" key="2">
    <source>
        <dbReference type="ARBA" id="ARBA00022741"/>
    </source>
</evidence>
<dbReference type="SMART" id="SM00491">
    <property type="entry name" value="HELICc2"/>
    <property type="match status" value="1"/>
</dbReference>
<dbReference type="Pfam" id="PF13307">
    <property type="entry name" value="Helicase_C_2"/>
    <property type="match status" value="1"/>
</dbReference>
<reference evidence="12 13" key="1">
    <citation type="submission" date="2018-09" db="EMBL/GenBank/DDBJ databases">
        <authorList>
            <person name="Postec A."/>
        </authorList>
    </citation>
    <scope>NUCLEOTIDE SEQUENCE [LARGE SCALE GENOMIC DNA]</scope>
    <source>
        <strain evidence="12">70B-A</strain>
    </source>
</reference>
<dbReference type="OrthoDB" id="9803913at2"/>
<accession>A0A3P7S3C5</accession>
<keyword evidence="4 12" id="KW-0347">Helicase</keyword>
<dbReference type="RefSeq" id="WP_125136595.1">
    <property type="nucleotide sequence ID" value="NZ_LR130778.1"/>
</dbReference>
<keyword evidence="5" id="KW-0067">ATP-binding</keyword>
<dbReference type="InterPro" id="IPR027417">
    <property type="entry name" value="P-loop_NTPase"/>
</dbReference>
<dbReference type="GO" id="GO:0051536">
    <property type="term" value="F:iron-sulfur cluster binding"/>
    <property type="evidence" value="ECO:0007669"/>
    <property type="project" value="UniProtKB-KW"/>
</dbReference>
<keyword evidence="1" id="KW-0479">Metal-binding</keyword>
<keyword evidence="13" id="KW-1185">Reference proteome</keyword>
<keyword evidence="2" id="KW-0547">Nucleotide-binding</keyword>